<evidence type="ECO:0000256" key="8">
    <source>
        <dbReference type="ARBA" id="ARBA00023170"/>
    </source>
</evidence>
<feature type="transmembrane region" description="Helical" evidence="10">
    <location>
        <begin position="6"/>
        <end position="27"/>
    </location>
</feature>
<dbReference type="GO" id="GO:0000750">
    <property type="term" value="P:pheromone-dependent signal transduction involved in conjugation with cellular fusion"/>
    <property type="evidence" value="ECO:0007669"/>
    <property type="project" value="TreeGrafter"/>
</dbReference>
<feature type="transmembrane region" description="Helical" evidence="10">
    <location>
        <begin position="173"/>
        <end position="194"/>
    </location>
</feature>
<feature type="transmembrane region" description="Helical" evidence="10">
    <location>
        <begin position="124"/>
        <end position="142"/>
    </location>
</feature>
<evidence type="ECO:0000313" key="12">
    <source>
        <dbReference type="Proteomes" id="UP000034182"/>
    </source>
</evidence>
<keyword evidence="9" id="KW-0807">Transducer</keyword>
<dbReference type="PANTHER" id="PTHR28097">
    <property type="entry name" value="PHEROMONE A FACTOR RECEPTOR"/>
    <property type="match status" value="1"/>
</dbReference>
<evidence type="ECO:0000256" key="6">
    <source>
        <dbReference type="ARBA" id="ARBA00023040"/>
    </source>
</evidence>
<keyword evidence="3" id="KW-0589">Pheromone response</keyword>
<accession>A0A0G2EDR6</accession>
<gene>
    <name evidence="11" type="ORF">UCDDS831_g04686</name>
</gene>
<sequence>MAEEEAPLYPAAVCLPIFAGLAVILDIPPLVWHVRNCNIAAAALVAWIITFNSFAFINSLLWSREDASSWWPGYGLCDVEVYLIVAGWVGVTTTLVCIMRGLAKVLDTKNQVVTPCRAERIRQCLVDAAICWAPPILQLGLFDVIKVYRYYIYDINGCVPATDLSLVSFALVYLWPLVIGVVVVHYAVLVLVRLHCYRTEFSRLVHSHNTTRSRFLRLFLLSTLILLGILPTQAAILYANVPASFMNFSWSRNHDPIHRSTIQAAYSHGKLLPDRWVSLACGFLIFLFFGLGTDASDMYRSWAKKLDPARLFRRRNRNRRRSIFSISRSSTPLSPSARSTFSCKTYFTSSTATTRSNGTTGKSSSLSKSLCKSPLDFLRSSVDTAPASNGSRTCSTAPILPLHHHHHRDYRHSNNSSSNRNNSNVARTLSTASASVAGPTIDTAIPMTPLSKAIRKASVGTLVEDANDCDGATTVCGSPVVDVEKSGGGSGGESRRIVRGLGIEM</sequence>
<keyword evidence="7 10" id="KW-0472">Membrane</keyword>
<keyword evidence="6" id="KW-0297">G-protein coupled receptor</keyword>
<organism evidence="11 12">
    <name type="scientific">Diplodia seriata</name>
    <dbReference type="NCBI Taxonomy" id="420778"/>
    <lineage>
        <taxon>Eukaryota</taxon>
        <taxon>Fungi</taxon>
        <taxon>Dikarya</taxon>
        <taxon>Ascomycota</taxon>
        <taxon>Pezizomycotina</taxon>
        <taxon>Dothideomycetes</taxon>
        <taxon>Dothideomycetes incertae sedis</taxon>
        <taxon>Botryosphaeriales</taxon>
        <taxon>Botryosphaeriaceae</taxon>
        <taxon>Diplodia</taxon>
    </lineage>
</organism>
<proteinExistence type="inferred from homology"/>
<dbReference type="Proteomes" id="UP000034182">
    <property type="component" value="Unassembled WGS sequence"/>
</dbReference>
<evidence type="ECO:0000256" key="10">
    <source>
        <dbReference type="SAM" id="Phobius"/>
    </source>
</evidence>
<comment type="subcellular location">
    <subcellularLocation>
        <location evidence="1">Membrane</location>
        <topology evidence="1">Multi-pass membrane protein</topology>
    </subcellularLocation>
</comment>
<dbReference type="GO" id="GO:0005886">
    <property type="term" value="C:plasma membrane"/>
    <property type="evidence" value="ECO:0007669"/>
    <property type="project" value="TreeGrafter"/>
</dbReference>
<evidence type="ECO:0000313" key="11">
    <source>
        <dbReference type="EMBL" id="KKY20639.1"/>
    </source>
</evidence>
<keyword evidence="8 11" id="KW-0675">Receptor</keyword>
<dbReference type="PRINTS" id="PR00899">
    <property type="entry name" value="GPCRSTE3"/>
</dbReference>
<reference evidence="11 12" key="1">
    <citation type="submission" date="2015-03" db="EMBL/GenBank/DDBJ databases">
        <authorList>
            <person name="Morales-Cruz A."/>
            <person name="Amrine K.C."/>
            <person name="Cantu D."/>
        </authorList>
    </citation>
    <scope>NUCLEOTIDE SEQUENCE [LARGE SCALE GENOMIC DNA]</scope>
    <source>
        <strain evidence="11">DS831</strain>
    </source>
</reference>
<comment type="caution">
    <text evidence="11">The sequence shown here is derived from an EMBL/GenBank/DDBJ whole genome shotgun (WGS) entry which is preliminary data.</text>
</comment>
<protein>
    <submittedName>
        <fullName evidence="11">Putative a-pheromone receptor</fullName>
    </submittedName>
</protein>
<dbReference type="GO" id="GO:0004932">
    <property type="term" value="F:mating-type factor pheromone receptor activity"/>
    <property type="evidence" value="ECO:0007669"/>
    <property type="project" value="InterPro"/>
</dbReference>
<reference evidence="11 12" key="2">
    <citation type="submission" date="2015-05" db="EMBL/GenBank/DDBJ databases">
        <title>Distinctive expansion of gene families associated with plant cell wall degradation and secondary metabolism in the genomes of grapevine trunk pathogens.</title>
        <authorList>
            <person name="Lawrence D.P."/>
            <person name="Travadon R."/>
            <person name="Rolshausen P.E."/>
            <person name="Baumgartner K."/>
        </authorList>
    </citation>
    <scope>NUCLEOTIDE SEQUENCE [LARGE SCALE GENOMIC DNA]</scope>
    <source>
        <strain evidence="11">DS831</strain>
    </source>
</reference>
<dbReference type="CDD" id="cd14966">
    <property type="entry name" value="7tmD_STE3"/>
    <property type="match status" value="1"/>
</dbReference>
<evidence type="ECO:0000256" key="2">
    <source>
        <dbReference type="ARBA" id="ARBA00011085"/>
    </source>
</evidence>
<keyword evidence="4 10" id="KW-0812">Transmembrane</keyword>
<evidence type="ECO:0000256" key="5">
    <source>
        <dbReference type="ARBA" id="ARBA00022989"/>
    </source>
</evidence>
<evidence type="ECO:0000256" key="1">
    <source>
        <dbReference type="ARBA" id="ARBA00004141"/>
    </source>
</evidence>
<dbReference type="PANTHER" id="PTHR28097:SF1">
    <property type="entry name" value="PHEROMONE A FACTOR RECEPTOR"/>
    <property type="match status" value="1"/>
</dbReference>
<evidence type="ECO:0000256" key="7">
    <source>
        <dbReference type="ARBA" id="ARBA00023136"/>
    </source>
</evidence>
<dbReference type="EMBL" id="LAQI01000099">
    <property type="protein sequence ID" value="KKY20639.1"/>
    <property type="molecule type" value="Genomic_DNA"/>
</dbReference>
<dbReference type="AlphaFoldDB" id="A0A0G2EDR6"/>
<evidence type="ECO:0000256" key="9">
    <source>
        <dbReference type="ARBA" id="ARBA00023224"/>
    </source>
</evidence>
<dbReference type="Pfam" id="PF02076">
    <property type="entry name" value="STE3"/>
    <property type="match status" value="1"/>
</dbReference>
<feature type="transmembrane region" description="Helical" evidence="10">
    <location>
        <begin position="39"/>
        <end position="61"/>
    </location>
</feature>
<comment type="similarity">
    <text evidence="2">Belongs to the G-protein coupled receptor 4 family.</text>
</comment>
<feature type="transmembrane region" description="Helical" evidence="10">
    <location>
        <begin position="81"/>
        <end position="103"/>
    </location>
</feature>
<feature type="transmembrane region" description="Helical" evidence="10">
    <location>
        <begin position="215"/>
        <end position="239"/>
    </location>
</feature>
<name>A0A0G2EDR6_9PEZI</name>
<evidence type="ECO:0000256" key="4">
    <source>
        <dbReference type="ARBA" id="ARBA00022692"/>
    </source>
</evidence>
<evidence type="ECO:0000256" key="3">
    <source>
        <dbReference type="ARBA" id="ARBA00022507"/>
    </source>
</evidence>
<keyword evidence="5 10" id="KW-1133">Transmembrane helix</keyword>
<dbReference type="InterPro" id="IPR001499">
    <property type="entry name" value="GPCR_STE3"/>
</dbReference>
<feature type="transmembrane region" description="Helical" evidence="10">
    <location>
        <begin position="276"/>
        <end position="295"/>
    </location>
</feature>